<feature type="domain" description="HTH tetR-type" evidence="5">
    <location>
        <begin position="1"/>
        <end position="59"/>
    </location>
</feature>
<gene>
    <name evidence="6" type="ORF">A33O_15521</name>
</gene>
<reference evidence="6 7" key="1">
    <citation type="journal article" date="2012" name="J. Bacteriol.">
        <title>Genome Sequence of Nitratireductor aquibiodomus Strain RA22.</title>
        <authorList>
            <person name="Singh A."/>
            <person name="Jangir P.K."/>
            <person name="Kumari C."/>
            <person name="Sharma R."/>
        </authorList>
    </citation>
    <scope>NUCLEOTIDE SEQUENCE [LARGE SCALE GENOMIC DNA]</scope>
    <source>
        <strain evidence="6 7">RA22</strain>
    </source>
</reference>
<comment type="caution">
    <text evidence="6">The sequence shown here is derived from an EMBL/GenBank/DDBJ whole genome shotgun (WGS) entry which is preliminary data.</text>
</comment>
<accession>I5BVJ3</accession>
<evidence type="ECO:0000256" key="3">
    <source>
        <dbReference type="ARBA" id="ARBA00023163"/>
    </source>
</evidence>
<dbReference type="PANTHER" id="PTHR30055:SF234">
    <property type="entry name" value="HTH-TYPE TRANSCRIPTIONAL REGULATOR BETI"/>
    <property type="match status" value="1"/>
</dbReference>
<keyword evidence="2 4" id="KW-0238">DNA-binding</keyword>
<dbReference type="Pfam" id="PF00440">
    <property type="entry name" value="TetR_N"/>
    <property type="match status" value="1"/>
</dbReference>
<dbReference type="PANTHER" id="PTHR30055">
    <property type="entry name" value="HTH-TYPE TRANSCRIPTIONAL REGULATOR RUTR"/>
    <property type="match status" value="1"/>
</dbReference>
<sequence>MRQKLTAVAMELFAAHGYDSVTMEQIANRADVAKGTLYNHFPIKEALIAAWVHEEIEQSRDKLLAEVRTHRPFRSRILVFLAASRGWCEANKAYLPAYLRYRLLDLGATVPSGGMHTLDGVGWTFAELIDEAQNDGEIRDDLPAEQLAEFLAHMYLGVLLRWLSGKTPDLNAEFETMLNLFLEGTVVGVP</sequence>
<evidence type="ECO:0000313" key="6">
    <source>
        <dbReference type="EMBL" id="EIM73595.1"/>
    </source>
</evidence>
<dbReference type="Pfam" id="PF21776">
    <property type="entry name" value="TetR_C_44"/>
    <property type="match status" value="1"/>
</dbReference>
<proteinExistence type="predicted"/>
<evidence type="ECO:0000259" key="5">
    <source>
        <dbReference type="PROSITE" id="PS50977"/>
    </source>
</evidence>
<dbReference type="AlphaFoldDB" id="I5BVJ3"/>
<dbReference type="SUPFAM" id="SSF48498">
    <property type="entry name" value="Tetracyclin repressor-like, C-terminal domain"/>
    <property type="match status" value="1"/>
</dbReference>
<dbReference type="Proteomes" id="UP000004622">
    <property type="component" value="Unassembled WGS sequence"/>
</dbReference>
<protein>
    <submittedName>
        <fullName evidence="6">TetR family transcriptional regulator</fullName>
    </submittedName>
</protein>
<evidence type="ECO:0000256" key="4">
    <source>
        <dbReference type="PROSITE-ProRule" id="PRU00335"/>
    </source>
</evidence>
<dbReference type="InterPro" id="IPR001647">
    <property type="entry name" value="HTH_TetR"/>
</dbReference>
<evidence type="ECO:0000256" key="2">
    <source>
        <dbReference type="ARBA" id="ARBA00023125"/>
    </source>
</evidence>
<dbReference type="PROSITE" id="PS50977">
    <property type="entry name" value="HTH_TETR_2"/>
    <property type="match status" value="1"/>
</dbReference>
<dbReference type="PRINTS" id="PR00455">
    <property type="entry name" value="HTHTETR"/>
</dbReference>
<keyword evidence="3" id="KW-0804">Transcription</keyword>
<dbReference type="Gene3D" id="1.10.357.10">
    <property type="entry name" value="Tetracycline Repressor, domain 2"/>
    <property type="match status" value="1"/>
</dbReference>
<dbReference type="EMBL" id="AJXZ01000038">
    <property type="protein sequence ID" value="EIM73595.1"/>
    <property type="molecule type" value="Genomic_DNA"/>
</dbReference>
<dbReference type="SUPFAM" id="SSF46689">
    <property type="entry name" value="Homeodomain-like"/>
    <property type="match status" value="1"/>
</dbReference>
<evidence type="ECO:0000313" key="7">
    <source>
        <dbReference type="Proteomes" id="UP000004622"/>
    </source>
</evidence>
<name>I5BVJ3_9HYPH</name>
<dbReference type="GO" id="GO:0000976">
    <property type="term" value="F:transcription cis-regulatory region binding"/>
    <property type="evidence" value="ECO:0007669"/>
    <property type="project" value="TreeGrafter"/>
</dbReference>
<dbReference type="InterPro" id="IPR036271">
    <property type="entry name" value="Tet_transcr_reg_TetR-rel_C_sf"/>
</dbReference>
<organism evidence="6 7">
    <name type="scientific">Nitratireductor aquibiodomus RA22</name>
    <dbReference type="NCBI Taxonomy" id="1189611"/>
    <lineage>
        <taxon>Bacteria</taxon>
        <taxon>Pseudomonadati</taxon>
        <taxon>Pseudomonadota</taxon>
        <taxon>Alphaproteobacteria</taxon>
        <taxon>Hyphomicrobiales</taxon>
        <taxon>Phyllobacteriaceae</taxon>
        <taxon>Nitratireductor</taxon>
    </lineage>
</organism>
<keyword evidence="1" id="KW-0805">Transcription regulation</keyword>
<feature type="DNA-binding region" description="H-T-H motif" evidence="4">
    <location>
        <begin position="22"/>
        <end position="41"/>
    </location>
</feature>
<dbReference type="InterPro" id="IPR050109">
    <property type="entry name" value="HTH-type_TetR-like_transc_reg"/>
</dbReference>
<dbReference type="InterPro" id="IPR009057">
    <property type="entry name" value="Homeodomain-like_sf"/>
</dbReference>
<evidence type="ECO:0000256" key="1">
    <source>
        <dbReference type="ARBA" id="ARBA00023015"/>
    </source>
</evidence>
<dbReference type="GO" id="GO:0003700">
    <property type="term" value="F:DNA-binding transcription factor activity"/>
    <property type="evidence" value="ECO:0007669"/>
    <property type="project" value="TreeGrafter"/>
</dbReference>
<dbReference type="InterPro" id="IPR049444">
    <property type="entry name" value="TetR_C_44"/>
</dbReference>
<dbReference type="PATRIC" id="fig|1189611.3.peg.3137"/>